<comment type="caution">
    <text evidence="3">The sequence shown here is derived from an EMBL/GenBank/DDBJ whole genome shotgun (WGS) entry which is preliminary data.</text>
</comment>
<dbReference type="Proteomes" id="UP000615326">
    <property type="component" value="Unassembled WGS sequence"/>
</dbReference>
<dbReference type="SUPFAM" id="SSF51294">
    <property type="entry name" value="Hedgehog/intein (Hint) domain"/>
    <property type="match status" value="1"/>
</dbReference>
<organism evidence="3 4">
    <name type="scientific">Acetobacter fallax</name>
    <dbReference type="NCBI Taxonomy" id="1737473"/>
    <lineage>
        <taxon>Bacteria</taxon>
        <taxon>Pseudomonadati</taxon>
        <taxon>Pseudomonadota</taxon>
        <taxon>Alphaproteobacteria</taxon>
        <taxon>Acetobacterales</taxon>
        <taxon>Acetobacteraceae</taxon>
        <taxon>Acetobacter</taxon>
    </lineage>
</organism>
<dbReference type="Pfam" id="PF13692">
    <property type="entry name" value="Glyco_trans_1_4"/>
    <property type="match status" value="1"/>
</dbReference>
<dbReference type="Gene3D" id="3.40.50.2000">
    <property type="entry name" value="Glycogen Phosphorylase B"/>
    <property type="match status" value="1"/>
</dbReference>
<gene>
    <name evidence="3" type="ORF">GOB84_04395</name>
</gene>
<feature type="region of interest" description="Disordered" evidence="1">
    <location>
        <begin position="585"/>
        <end position="617"/>
    </location>
</feature>
<evidence type="ECO:0000313" key="3">
    <source>
        <dbReference type="EMBL" id="NHO31812.1"/>
    </source>
</evidence>
<dbReference type="Pfam" id="PF13403">
    <property type="entry name" value="Hint_2"/>
    <property type="match status" value="1"/>
</dbReference>
<feature type="compositionally biased region" description="Basic and acidic residues" evidence="1">
    <location>
        <begin position="758"/>
        <end position="775"/>
    </location>
</feature>
<keyword evidence="4" id="KW-1185">Reference proteome</keyword>
<accession>A0ABX0K7S5</accession>
<feature type="region of interest" description="Disordered" evidence="1">
    <location>
        <begin position="754"/>
        <end position="776"/>
    </location>
</feature>
<dbReference type="SUPFAM" id="SSF53756">
    <property type="entry name" value="UDP-Glycosyltransferase/glycogen phosphorylase"/>
    <property type="match status" value="1"/>
</dbReference>
<dbReference type="InterPro" id="IPR028992">
    <property type="entry name" value="Hedgehog/Intein_dom"/>
</dbReference>
<feature type="domain" description="Hedgehog/Intein (Hint)" evidence="2">
    <location>
        <begin position="378"/>
        <end position="511"/>
    </location>
</feature>
<reference evidence="3 4" key="1">
    <citation type="journal article" date="2020" name="Int. J. Syst. Evol. Microbiol.">
        <title>Novel acetic acid bacteria from cider fermentations: Acetobacter conturbans sp. nov. and Acetobacter fallax sp. nov.</title>
        <authorList>
            <person name="Sombolestani A.S."/>
            <person name="Cleenwerck I."/>
            <person name="Cnockaert M."/>
            <person name="Borremans W."/>
            <person name="Wieme A.D."/>
            <person name="De Vuyst L."/>
            <person name="Vandamme P."/>
        </authorList>
    </citation>
    <scope>NUCLEOTIDE SEQUENCE [LARGE SCALE GENOMIC DNA]</scope>
    <source>
        <strain evidence="3 4">LMG 1637</strain>
    </source>
</reference>
<proteinExistence type="predicted"/>
<evidence type="ECO:0000259" key="2">
    <source>
        <dbReference type="Pfam" id="PF13403"/>
    </source>
</evidence>
<dbReference type="InterPro" id="IPR030930">
    <property type="entry name" value="AIDA"/>
</dbReference>
<dbReference type="EMBL" id="WOSW01000005">
    <property type="protein sequence ID" value="NHO31812.1"/>
    <property type="molecule type" value="Genomic_DNA"/>
</dbReference>
<dbReference type="Gene3D" id="2.160.20.20">
    <property type="match status" value="1"/>
</dbReference>
<dbReference type="RefSeq" id="WP_173576422.1">
    <property type="nucleotide sequence ID" value="NZ_WOSW01000005.1"/>
</dbReference>
<dbReference type="InterPro" id="IPR036844">
    <property type="entry name" value="Hint_dom_sf"/>
</dbReference>
<evidence type="ECO:0000313" key="4">
    <source>
        <dbReference type="Proteomes" id="UP000615326"/>
    </source>
</evidence>
<protein>
    <submittedName>
        <fullName evidence="3">Glycosyltransferase</fullName>
    </submittedName>
</protein>
<sequence length="1172" mass="123141">MTTTTVNTGTQTNQTVSSGDTLKIIDTAVVSGLTVNSGGTAYVSSGGVVSGITLISGGSLFVGITGNASPGTEGTVSGGTVSGGSTGSGGFAVENGATISDVTMTSGTSTVVWSQGTARNMIIDAGASENVYGTDTGAMLSSGTGNTQALQTVAAGGIASGATVLGNALQTINAGGSAVDTTLSGTGFSVNQAVTSGGYASNTTILSGGQQQVQGSGSSYDVTIGSGGLEDVQSGGTLSGIVVGSGGSATLEAGASVSNVTISSSGYVDILDLDGVNSTINGITVENGGTLEIGGLDDTLTNLSLVKGATLQIDLDPTQYSVSYSDSAITILDSSGKTVDTISLASPVPGFDAADFSSSTVTTDSSGDKGMQLSYIACYCPGTRIAVQDGEAAIETLEIGDLVRTASGELRPVRWIGRRSYAPEFVGKNKKLLPVTIKAGAIADNIPQRDLRVSPLHAMYVDGVLVPASALINGISIVQDEEPGEVAYIHLELESHDLLLAEGAPSETYVEDGSRGMFQNAADYYARYPDAKREEAIYCAPRVEGGEHLAKIWRQLAERARPHGAGTVPVHAGYVDLAALCAQAAGTEPSHHQEPSPHRPVTTENPEAGDRPEKTGRFHGWLDFASRNRLNGWAWNEDRPWERMQVDVFVDGHYITTICATSQRPDLASAGIGNGWAAFELTFGTLLDPATPHVIEVRHAGTDHHLHGSPKHLSVAGDFNDDMEAFVERAVAGLETDEERRRALAFVTRQAERISQQKADHDTRREERAELERSRRLAGRAAADIPKLRRALVIDEQFPRVGCDAGSQAIYSHIRTLGRLGYQVTFVSPAANIPQDLIAAMEAEGVSVACAPFYQSPEDVLRRQAGTFDVVYLHRVSIASSYAGLVRRYMGGSRVIYSVADLHYLRMARQAGIEGNTDLAYEAGRTRTLEVTAALMSDVVITHSGFEASELRRLMPALNVHVVPWDIAPQPVRKSASERHGVAFLGNYSHGPNRDAAEWLVSEVMPRVWQQAPEIRCILAGSDADADIEDLAREADASCGGVHIAGRIENLRDDLFENVRLGVAPLRFGAGIKGKVLETFAAGLPCVMSPMAAEGIDLPADLSDLVQKDAGEIAAQIVRLHQDPDMVDTLGQAGSRLIRGKFSEGEVSRTLAGALGRPEAALEAMGPFSRSA</sequence>
<dbReference type="Pfam" id="PF16168">
    <property type="entry name" value="AIDA"/>
    <property type="match status" value="1"/>
</dbReference>
<dbReference type="CDD" id="cd03801">
    <property type="entry name" value="GT4_PimA-like"/>
    <property type="match status" value="1"/>
</dbReference>
<dbReference type="PANTHER" id="PTHR12526:SF600">
    <property type="entry name" value="GLYCOSYL TRANSFERASE GROUP 1"/>
    <property type="match status" value="1"/>
</dbReference>
<name>A0ABX0K7S5_9PROT</name>
<dbReference type="PANTHER" id="PTHR12526">
    <property type="entry name" value="GLYCOSYLTRANSFERASE"/>
    <property type="match status" value="1"/>
</dbReference>
<evidence type="ECO:0000256" key="1">
    <source>
        <dbReference type="SAM" id="MobiDB-lite"/>
    </source>
</evidence>
<dbReference type="InterPro" id="IPR012332">
    <property type="entry name" value="Autotransporter_pectin_lyase_C"/>
</dbReference>
<dbReference type="Gene3D" id="2.170.16.10">
    <property type="entry name" value="Hedgehog/Intein (Hint) domain"/>
    <property type="match status" value="1"/>
</dbReference>